<protein>
    <submittedName>
        <fullName evidence="1">Late embryogenesis abundant protein domain-containing protein</fullName>
    </submittedName>
</protein>
<evidence type="ECO:0000313" key="1">
    <source>
        <dbReference type="EMBL" id="KAL2555599.1"/>
    </source>
</evidence>
<accession>A0ABD1X0U5</accession>
<dbReference type="AlphaFoldDB" id="A0ABD1X0U5"/>
<dbReference type="Proteomes" id="UP001604277">
    <property type="component" value="Unassembled WGS sequence"/>
</dbReference>
<proteinExistence type="predicted"/>
<dbReference type="EMBL" id="JBFOLJ010000001">
    <property type="protein sequence ID" value="KAL2555599.1"/>
    <property type="molecule type" value="Genomic_DNA"/>
</dbReference>
<keyword evidence="2" id="KW-1185">Reference proteome</keyword>
<gene>
    <name evidence="1" type="ORF">Fot_00338</name>
</gene>
<comment type="caution">
    <text evidence="1">The sequence shown here is derived from an EMBL/GenBank/DDBJ whole genome shotgun (WGS) entry which is preliminary data.</text>
</comment>
<name>A0ABD1X0U5_9LAMI</name>
<evidence type="ECO:0000313" key="2">
    <source>
        <dbReference type="Proteomes" id="UP001604277"/>
    </source>
</evidence>
<sequence>MESVFSQNWIVDENRGEGGSFYRGEWDGMKRMLTFAVNQMIQCSSNDFPPGGVHYTSKNRKKVRRGEGGYSLTGEFLADRLLWEAYGPRIYSRWKDRRGGSQKMSAKFDVQQYPFPTLTKSTLSGGDGGIGFENSNNFNSGIMMAENTMEIETWMKLVDMVRVLKVFTHIVDSGVRCGVIVEVTHDNVVGFHC</sequence>
<reference evidence="2" key="1">
    <citation type="submission" date="2024-07" db="EMBL/GenBank/DDBJ databases">
        <title>Two chromosome-level genome assemblies of Korean endemic species Abeliophyllum distichum and Forsythia ovata (Oleaceae).</title>
        <authorList>
            <person name="Jang H."/>
        </authorList>
    </citation>
    <scope>NUCLEOTIDE SEQUENCE [LARGE SCALE GENOMIC DNA]</scope>
</reference>
<organism evidence="1 2">
    <name type="scientific">Forsythia ovata</name>
    <dbReference type="NCBI Taxonomy" id="205694"/>
    <lineage>
        <taxon>Eukaryota</taxon>
        <taxon>Viridiplantae</taxon>
        <taxon>Streptophyta</taxon>
        <taxon>Embryophyta</taxon>
        <taxon>Tracheophyta</taxon>
        <taxon>Spermatophyta</taxon>
        <taxon>Magnoliopsida</taxon>
        <taxon>eudicotyledons</taxon>
        <taxon>Gunneridae</taxon>
        <taxon>Pentapetalae</taxon>
        <taxon>asterids</taxon>
        <taxon>lamiids</taxon>
        <taxon>Lamiales</taxon>
        <taxon>Oleaceae</taxon>
        <taxon>Forsythieae</taxon>
        <taxon>Forsythia</taxon>
    </lineage>
</organism>